<dbReference type="SMART" id="SM00917">
    <property type="entry name" value="LeuA_dimer"/>
    <property type="match status" value="1"/>
</dbReference>
<organism evidence="3 4">
    <name type="scientific">Rhodococcus pyridinivorans KG-16</name>
    <dbReference type="NCBI Taxonomy" id="1441730"/>
    <lineage>
        <taxon>Bacteria</taxon>
        <taxon>Bacillati</taxon>
        <taxon>Actinomycetota</taxon>
        <taxon>Actinomycetes</taxon>
        <taxon>Mycobacteriales</taxon>
        <taxon>Nocardiaceae</taxon>
        <taxon>Rhodococcus</taxon>
    </lineage>
</organism>
<reference evidence="4" key="1">
    <citation type="submission" date="2015-01" db="EMBL/GenBank/DDBJ databases">
        <title>Draft genome sequence of Rhodococcus pyridinivorans strain KG-16, a hydrocarbon-degrading bacterium.</title>
        <authorList>
            <person name="Aggarwal R.K."/>
            <person name="Dawar C."/>
        </authorList>
    </citation>
    <scope>NUCLEOTIDE SEQUENCE [LARGE SCALE GENOMIC DNA]</scope>
    <source>
        <strain evidence="4">KG-16</strain>
    </source>
</reference>
<feature type="domain" description="2-isopropylmalate synthase LeuA allosteric (dimerisation)" evidence="2">
    <location>
        <begin position="60"/>
        <end position="163"/>
    </location>
</feature>
<name>A0A0V9UNC1_9NOCA</name>
<dbReference type="GeneID" id="86865749"/>
<accession>A0A0V9UNC1</accession>
<evidence type="ECO:0000256" key="1">
    <source>
        <dbReference type="ARBA" id="ARBA00022679"/>
    </source>
</evidence>
<dbReference type="EMBL" id="AZXY01000002">
    <property type="protein sequence ID" value="KSZ59500.1"/>
    <property type="molecule type" value="Genomic_DNA"/>
</dbReference>
<evidence type="ECO:0000259" key="2">
    <source>
        <dbReference type="SMART" id="SM00917"/>
    </source>
</evidence>
<keyword evidence="1" id="KW-0808">Transferase</keyword>
<gene>
    <name evidence="3" type="ORF">Z045_04700</name>
</gene>
<dbReference type="RefSeq" id="WP_060650883.1">
    <property type="nucleotide sequence ID" value="NZ_AZXY01000002.1"/>
</dbReference>
<dbReference type="PATRIC" id="fig|1441730.3.peg.981"/>
<comment type="caution">
    <text evidence="3">The sequence shown here is derived from an EMBL/GenBank/DDBJ whole genome shotgun (WGS) entry which is preliminary data.</text>
</comment>
<sequence>MNAFTSFSDFAPMFPFGTPDADPFFARYGRVLPRGLREEASGMSWTEFESTYGAQHGPVRLGGWTATALGAGRSAFEATIAIGDTIHTASATTCGPIAAMTAMLYDLGLNIEILSFHRHDLGEMSATFLLCRSGERTTWVMGTGETGNESSLRAMIAGINKLGA</sequence>
<proteinExistence type="predicted"/>
<dbReference type="Gene3D" id="3.30.160.270">
    <property type="match status" value="1"/>
</dbReference>
<dbReference type="InterPro" id="IPR036230">
    <property type="entry name" value="LeuA_allosteric_dom_sf"/>
</dbReference>
<dbReference type="Proteomes" id="UP000053060">
    <property type="component" value="Unassembled WGS sequence"/>
</dbReference>
<dbReference type="InterPro" id="IPR013709">
    <property type="entry name" value="2-isopropylmalate_synth_dimer"/>
</dbReference>
<evidence type="ECO:0000313" key="3">
    <source>
        <dbReference type="EMBL" id="KSZ59500.1"/>
    </source>
</evidence>
<dbReference type="GO" id="GO:0003852">
    <property type="term" value="F:2-isopropylmalate synthase activity"/>
    <property type="evidence" value="ECO:0007669"/>
    <property type="project" value="InterPro"/>
</dbReference>
<protein>
    <submittedName>
        <fullName evidence="3">2-isopropylmalate synthase</fullName>
    </submittedName>
</protein>
<reference evidence="3 4" key="2">
    <citation type="journal article" date="2016" name="Genome Announc.">
        <title>Draft Genome Sequence of a Versatile Hydrocarbon-Degrading Bacterium, Rhodococcus pyridinivorans Strain KG-16, Collected from Oil Fields in India.</title>
        <authorList>
            <person name="Aggarwal R.K."/>
            <person name="Dawar C."/>
            <person name="Phanindranath R."/>
            <person name="Mutnuri L."/>
            <person name="Dayal A.M."/>
        </authorList>
    </citation>
    <scope>NUCLEOTIDE SEQUENCE [LARGE SCALE GENOMIC DNA]</scope>
    <source>
        <strain evidence="3 4">KG-16</strain>
    </source>
</reference>
<dbReference type="SUPFAM" id="SSF110921">
    <property type="entry name" value="2-isopropylmalate synthase LeuA, allosteric (dimerisation) domain"/>
    <property type="match status" value="1"/>
</dbReference>
<evidence type="ECO:0000313" key="4">
    <source>
        <dbReference type="Proteomes" id="UP000053060"/>
    </source>
</evidence>
<dbReference type="AlphaFoldDB" id="A0A0V9UNC1"/>
<dbReference type="GO" id="GO:0009098">
    <property type="term" value="P:L-leucine biosynthetic process"/>
    <property type="evidence" value="ECO:0007669"/>
    <property type="project" value="InterPro"/>
</dbReference>